<sequence length="956" mass="109287">MSVTTTRFYCSALILAATLISLAACSSLTRQEPMTSLPTPITSPLDTREYRSLELNNGLRVLLISDADAEKAAASMNVAAGSLQDPDEWPGLAHFLEHMLFLGTATYPESDAYQNYIRQHGGSYNAFTAPRDTNYFFDIRPEHLDGALSRFSRFFVDPLLSDDYLEREINAVHSEWSATLQDDGRLRLAALRQALNPEHPSSRFSAGNRDSLDIEDPALRQAMLAYHENYYHPDRMTLVIIGPQDLNELEALTEKHFLDLETKTSEPDPKWPELVRSEDLPALLEIKPLRQTRQLQLLFPIADSTADFKKKPDTYLAHLIGHEGQGSLLDALKQKGWVTELSAGSQMRTGQEALFSINLQLTPTGEEHLKEIEAAVFAWLNLIREEGIEEWRFQEKAKIAANSFRYQERSDPSNLATHLAMQMPLYPIEDLLRVHSAWDTFDAELIRDYLNQLKPDNRLTLHISPDVETDSVAPWLPAEYRLQQPLSENRARLVAPPEFLELRLPGPNPFIPSNLTLNDGEQQLQPQRIKETTGMEVWQGLDTSFEAPRAQLYISLQNPRVTSSLRERLLAQLTARWLQDELNAPGYPARLAGLNYDIHAHSRGLTLSLGGYNSEQERLLEMLLETLLTASVDEEHFQRLQLRQEEALINQRRDRLPQQLIRQTFNDSLSPSWTPEEQLKALPKLKAEDLADFVETFPNQLYVQLLSWGNHTPAAVERLADKLQQRLQPGLTPEDVERLGIKQLPPGQWSKKLNLEHNDRALLFYFQGKSGDPKEEAYLRLIAQLQSSAFFHELRTRQQLGYAVFSNFLPLIDQPGLFYFIQSPDTEPDELAEAIEAFLRSDLQRLEKLDKQDFEEHRQSLINRLTESDKRLSQRADGFWQEIGNGRYQFDYKDRVAKEVASIDREALTTFYTQLMNFSRAAYLVGSSPERRGRLLPGQEADPDSWPVRILETNNP</sequence>
<dbReference type="PANTHER" id="PTHR43690">
    <property type="entry name" value="NARDILYSIN"/>
    <property type="match status" value="1"/>
</dbReference>
<dbReference type="GO" id="GO:0046872">
    <property type="term" value="F:metal ion binding"/>
    <property type="evidence" value="ECO:0007669"/>
    <property type="project" value="UniProtKB-KW"/>
</dbReference>
<dbReference type="Pfam" id="PF16187">
    <property type="entry name" value="Peptidase_M16_M"/>
    <property type="match status" value="1"/>
</dbReference>
<gene>
    <name evidence="20" type="ORF">SAMN05660443_2878</name>
</gene>
<dbReference type="PANTHER" id="PTHR43690:SF18">
    <property type="entry name" value="INSULIN-DEGRADING ENZYME-RELATED"/>
    <property type="match status" value="1"/>
</dbReference>
<proteinExistence type="inferred from homology"/>
<evidence type="ECO:0000256" key="6">
    <source>
        <dbReference type="ARBA" id="ARBA00022670"/>
    </source>
</evidence>
<evidence type="ECO:0000256" key="3">
    <source>
        <dbReference type="ARBA" id="ARBA00007261"/>
    </source>
</evidence>
<evidence type="ECO:0000256" key="12">
    <source>
        <dbReference type="ARBA" id="ARBA00031184"/>
    </source>
</evidence>
<dbReference type="PROSITE" id="PS00143">
    <property type="entry name" value="INSULINASE"/>
    <property type="match status" value="1"/>
</dbReference>
<feature type="domain" description="Peptidase M16 C-terminal" evidence="17">
    <location>
        <begin position="220"/>
        <end position="395"/>
    </location>
</feature>
<evidence type="ECO:0000256" key="14">
    <source>
        <dbReference type="RuleBase" id="RU004447"/>
    </source>
</evidence>
<keyword evidence="7" id="KW-0479">Metal-binding</keyword>
<dbReference type="Pfam" id="PF05193">
    <property type="entry name" value="Peptidase_M16_C"/>
    <property type="match status" value="1"/>
</dbReference>
<evidence type="ECO:0000313" key="21">
    <source>
        <dbReference type="Proteomes" id="UP000199058"/>
    </source>
</evidence>
<dbReference type="Gene3D" id="3.30.830.10">
    <property type="entry name" value="Metalloenzyme, LuxS/M16 peptidase-like"/>
    <property type="match status" value="4"/>
</dbReference>
<name>A0A1I1JQ62_9GAMM</name>
<dbReference type="FunFam" id="3.30.830.10:FF:000005">
    <property type="entry name" value="nardilysin isoform X1"/>
    <property type="match status" value="1"/>
</dbReference>
<accession>A0A1I1JQ62</accession>
<dbReference type="STRING" id="1122252.SAMN05660443_2878"/>
<evidence type="ECO:0000256" key="1">
    <source>
        <dbReference type="ARBA" id="ARBA00001947"/>
    </source>
</evidence>
<keyword evidence="15" id="KW-0732">Signal</keyword>
<dbReference type="InterPro" id="IPR001431">
    <property type="entry name" value="Pept_M16_Zn_BS"/>
</dbReference>
<dbReference type="SUPFAM" id="SSF63411">
    <property type="entry name" value="LuxS/MPP-like metallohydrolase"/>
    <property type="match status" value="4"/>
</dbReference>
<dbReference type="InterPro" id="IPR050626">
    <property type="entry name" value="Peptidase_M16"/>
</dbReference>
<evidence type="ECO:0000256" key="7">
    <source>
        <dbReference type="ARBA" id="ARBA00022723"/>
    </source>
</evidence>
<keyword evidence="6" id="KW-0645">Protease</keyword>
<dbReference type="EC" id="3.4.24.55" evidence="4"/>
<dbReference type="InterPro" id="IPR011249">
    <property type="entry name" value="Metalloenz_LuxS/M16"/>
</dbReference>
<evidence type="ECO:0000313" key="20">
    <source>
        <dbReference type="EMBL" id="SFC50072.1"/>
    </source>
</evidence>
<dbReference type="InterPro" id="IPR007863">
    <property type="entry name" value="Peptidase_M16_C"/>
</dbReference>
<keyword evidence="9" id="KW-0862">Zinc</keyword>
<evidence type="ECO:0000256" key="11">
    <source>
        <dbReference type="ARBA" id="ARBA00029597"/>
    </source>
</evidence>
<dbReference type="InterPro" id="IPR054734">
    <property type="entry name" value="PqqF-like_C_4"/>
</dbReference>
<keyword evidence="21" id="KW-1185">Reference proteome</keyword>
<keyword evidence="8" id="KW-0378">Hydrolase</keyword>
<dbReference type="Pfam" id="PF22456">
    <property type="entry name" value="PqqF-like_C_4"/>
    <property type="match status" value="1"/>
</dbReference>
<evidence type="ECO:0000256" key="13">
    <source>
        <dbReference type="ARBA" id="ARBA00033450"/>
    </source>
</evidence>
<dbReference type="OrthoDB" id="9811314at2"/>
<dbReference type="FunFam" id="3.30.830.10:FF:000012">
    <property type="entry name" value="Protease 3"/>
    <property type="match status" value="1"/>
</dbReference>
<evidence type="ECO:0000259" key="17">
    <source>
        <dbReference type="Pfam" id="PF05193"/>
    </source>
</evidence>
<dbReference type="InterPro" id="IPR011765">
    <property type="entry name" value="Pept_M16_N"/>
</dbReference>
<evidence type="ECO:0000256" key="4">
    <source>
        <dbReference type="ARBA" id="ARBA00012449"/>
    </source>
</evidence>
<dbReference type="AlphaFoldDB" id="A0A1I1JQ62"/>
<dbReference type="PROSITE" id="PS51257">
    <property type="entry name" value="PROKAR_LIPOPROTEIN"/>
    <property type="match status" value="1"/>
</dbReference>
<evidence type="ECO:0000259" key="18">
    <source>
        <dbReference type="Pfam" id="PF16187"/>
    </source>
</evidence>
<feature type="domain" description="Coenzyme PQQ synthesis protein F-like C-terminal lobe" evidence="19">
    <location>
        <begin position="781"/>
        <end position="880"/>
    </location>
</feature>
<dbReference type="EMBL" id="FOLH01000008">
    <property type="protein sequence ID" value="SFC50072.1"/>
    <property type="molecule type" value="Genomic_DNA"/>
</dbReference>
<keyword evidence="10" id="KW-0482">Metalloprotease</keyword>
<protein>
    <recommendedName>
        <fullName evidence="5">Protease 3</fullName>
        <ecNumber evidence="4">3.4.24.55</ecNumber>
    </recommendedName>
    <alternativeName>
        <fullName evidence="13">Pitrilysin</fullName>
    </alternativeName>
    <alternativeName>
        <fullName evidence="12">Protease III</fullName>
    </alternativeName>
    <alternativeName>
        <fullName evidence="11">Protease pi</fullName>
    </alternativeName>
</protein>
<feature type="signal peptide" evidence="15">
    <location>
        <begin position="1"/>
        <end position="23"/>
    </location>
</feature>
<dbReference type="GO" id="GO:0005737">
    <property type="term" value="C:cytoplasm"/>
    <property type="evidence" value="ECO:0007669"/>
    <property type="project" value="UniProtKB-ARBA"/>
</dbReference>
<dbReference type="InterPro" id="IPR032632">
    <property type="entry name" value="Peptidase_M16_M"/>
</dbReference>
<evidence type="ECO:0000259" key="16">
    <source>
        <dbReference type="Pfam" id="PF00675"/>
    </source>
</evidence>
<evidence type="ECO:0000256" key="2">
    <source>
        <dbReference type="ARBA" id="ARBA00002184"/>
    </source>
</evidence>
<evidence type="ECO:0000256" key="10">
    <source>
        <dbReference type="ARBA" id="ARBA00023049"/>
    </source>
</evidence>
<dbReference type="Pfam" id="PF00675">
    <property type="entry name" value="Peptidase_M16"/>
    <property type="match status" value="1"/>
</dbReference>
<comment type="similarity">
    <text evidence="3 14">Belongs to the peptidase M16 family.</text>
</comment>
<feature type="domain" description="Peptidase M16 middle/third" evidence="18">
    <location>
        <begin position="404"/>
        <end position="681"/>
    </location>
</feature>
<dbReference type="GO" id="GO:0006508">
    <property type="term" value="P:proteolysis"/>
    <property type="evidence" value="ECO:0007669"/>
    <property type="project" value="UniProtKB-KW"/>
</dbReference>
<evidence type="ECO:0000256" key="15">
    <source>
        <dbReference type="SAM" id="SignalP"/>
    </source>
</evidence>
<evidence type="ECO:0000256" key="5">
    <source>
        <dbReference type="ARBA" id="ARBA00017565"/>
    </source>
</evidence>
<comment type="function">
    <text evidence="2">Endopeptidase that degrades small peptides of less than 7 kDa, such as glucagon and insulin.</text>
</comment>
<feature type="domain" description="Peptidase M16 N-terminal" evidence="16">
    <location>
        <begin position="60"/>
        <end position="182"/>
    </location>
</feature>
<evidence type="ECO:0000259" key="19">
    <source>
        <dbReference type="Pfam" id="PF22456"/>
    </source>
</evidence>
<organism evidence="20 21">
    <name type="scientific">Marinospirillum celere</name>
    <dbReference type="NCBI Taxonomy" id="1122252"/>
    <lineage>
        <taxon>Bacteria</taxon>
        <taxon>Pseudomonadati</taxon>
        <taxon>Pseudomonadota</taxon>
        <taxon>Gammaproteobacteria</taxon>
        <taxon>Oceanospirillales</taxon>
        <taxon>Oceanospirillaceae</taxon>
        <taxon>Marinospirillum</taxon>
    </lineage>
</organism>
<dbReference type="Proteomes" id="UP000199058">
    <property type="component" value="Unassembled WGS sequence"/>
</dbReference>
<feature type="chain" id="PRO_5011704185" description="Protease 3" evidence="15">
    <location>
        <begin position="24"/>
        <end position="956"/>
    </location>
</feature>
<comment type="cofactor">
    <cofactor evidence="1">
        <name>Zn(2+)</name>
        <dbReference type="ChEBI" id="CHEBI:29105"/>
    </cofactor>
</comment>
<evidence type="ECO:0000256" key="8">
    <source>
        <dbReference type="ARBA" id="ARBA00022801"/>
    </source>
</evidence>
<dbReference type="GO" id="GO:0004222">
    <property type="term" value="F:metalloendopeptidase activity"/>
    <property type="evidence" value="ECO:0007669"/>
    <property type="project" value="UniProtKB-EC"/>
</dbReference>
<evidence type="ECO:0000256" key="9">
    <source>
        <dbReference type="ARBA" id="ARBA00022833"/>
    </source>
</evidence>
<reference evidence="20 21" key="1">
    <citation type="submission" date="2016-10" db="EMBL/GenBank/DDBJ databases">
        <authorList>
            <person name="de Groot N.N."/>
        </authorList>
    </citation>
    <scope>NUCLEOTIDE SEQUENCE [LARGE SCALE GENOMIC DNA]</scope>
    <source>
        <strain evidence="20 21">DSM 18438</strain>
    </source>
</reference>